<dbReference type="Proteomes" id="UP000182314">
    <property type="component" value="Unassembled WGS sequence"/>
</dbReference>
<evidence type="ECO:0008006" key="4">
    <source>
        <dbReference type="Google" id="ProtNLM"/>
    </source>
</evidence>
<dbReference type="PROSITE" id="PS51257">
    <property type="entry name" value="PROKAR_LIPOPROTEIN"/>
    <property type="match status" value="1"/>
</dbReference>
<keyword evidence="1" id="KW-0732">Signal</keyword>
<evidence type="ECO:0000313" key="3">
    <source>
        <dbReference type="Proteomes" id="UP000182314"/>
    </source>
</evidence>
<sequence length="143" mass="15074">MKNSLKCLVVVSAILLSACSSMGGGGEDKFSASYVQSHIVEGKTTKAQVQQLYGVPDDNQKSSNGTTWIYFKNADYSSVSSLAGYIPGAGAVSSALGMANTASSASSTASKLSDKSNGNTEIHGDRLYITFNRSDIVDYWSIH</sequence>
<dbReference type="AlphaFoldDB" id="A0AA94H311"/>
<protein>
    <recommendedName>
        <fullName evidence="4">Lipoprotein SmpA/OmlA domain-containing protein</fullName>
    </recommendedName>
</protein>
<dbReference type="RefSeq" id="WP_227121007.1">
    <property type="nucleotide sequence ID" value="NZ_CP014007.2"/>
</dbReference>
<feature type="chain" id="PRO_5041738247" description="Lipoprotein SmpA/OmlA domain-containing protein" evidence="1">
    <location>
        <begin position="24"/>
        <end position="143"/>
    </location>
</feature>
<feature type="signal peptide" evidence="1">
    <location>
        <begin position="1"/>
        <end position="23"/>
    </location>
</feature>
<evidence type="ECO:0000313" key="2">
    <source>
        <dbReference type="EMBL" id="SFC09159.1"/>
    </source>
</evidence>
<comment type="caution">
    <text evidence="2">The sequence shown here is derived from an EMBL/GenBank/DDBJ whole genome shotgun (WGS) entry which is preliminary data.</text>
</comment>
<organism evidence="2 3">
    <name type="scientific">Kosakonia oryzae</name>
    <dbReference type="NCBI Taxonomy" id="497725"/>
    <lineage>
        <taxon>Bacteria</taxon>
        <taxon>Pseudomonadati</taxon>
        <taxon>Pseudomonadota</taxon>
        <taxon>Gammaproteobacteria</taxon>
        <taxon>Enterobacterales</taxon>
        <taxon>Enterobacteriaceae</taxon>
        <taxon>Kosakonia</taxon>
    </lineage>
</organism>
<reference evidence="2 3" key="1">
    <citation type="submission" date="2016-10" db="EMBL/GenBank/DDBJ databases">
        <authorList>
            <person name="Varghese N."/>
            <person name="Submissions S."/>
        </authorList>
    </citation>
    <scope>NUCLEOTIDE SEQUENCE [LARGE SCALE GENOMIC DNA]</scope>
    <source>
        <strain evidence="2 3">CGMCC 1.7012</strain>
    </source>
</reference>
<accession>A0AA94H311</accession>
<evidence type="ECO:0000256" key="1">
    <source>
        <dbReference type="SAM" id="SignalP"/>
    </source>
</evidence>
<name>A0AA94H311_9ENTR</name>
<proteinExistence type="predicted"/>
<gene>
    <name evidence="2" type="ORF">SAMN05216286_1561</name>
</gene>
<dbReference type="EMBL" id="FOKO01000002">
    <property type="protein sequence ID" value="SFC09159.1"/>
    <property type="molecule type" value="Genomic_DNA"/>
</dbReference>